<evidence type="ECO:0008006" key="6">
    <source>
        <dbReference type="Google" id="ProtNLM"/>
    </source>
</evidence>
<dbReference type="FunCoup" id="A0A1Z5TMK2">
    <property type="interactions" value="169"/>
</dbReference>
<dbReference type="InParanoid" id="A0A1Z5TMK2"/>
<feature type="coiled-coil region" evidence="3">
    <location>
        <begin position="5"/>
        <end position="39"/>
    </location>
</feature>
<dbReference type="SUPFAM" id="SSF46579">
    <property type="entry name" value="Prefoldin"/>
    <property type="match status" value="1"/>
</dbReference>
<dbReference type="STRING" id="1157616.A0A1Z5TMK2"/>
<keyword evidence="2" id="KW-0143">Chaperone</keyword>
<sequence length="82" mass="9301">MAIPNEKLQQLLQEISSKAAFAEQQLNIVRAQIASKKREERKLQLSNKELSDLPSLTPVYDGVGKMYVGMDERNIVLSKKEI</sequence>
<proteinExistence type="inferred from homology"/>
<evidence type="ECO:0000256" key="2">
    <source>
        <dbReference type="ARBA" id="ARBA00023186"/>
    </source>
</evidence>
<dbReference type="AlphaFoldDB" id="A0A1Z5TMK2"/>
<comment type="caution">
    <text evidence="4">The sequence shown here is derived from an EMBL/GenBank/DDBJ whole genome shotgun (WGS) entry which is preliminary data.</text>
</comment>
<dbReference type="EMBL" id="MUNK01000022">
    <property type="protein sequence ID" value="OTA37225.1"/>
    <property type="molecule type" value="Genomic_DNA"/>
</dbReference>
<organism evidence="4 5">
    <name type="scientific">Hortaea werneckii EXF-2000</name>
    <dbReference type="NCBI Taxonomy" id="1157616"/>
    <lineage>
        <taxon>Eukaryota</taxon>
        <taxon>Fungi</taxon>
        <taxon>Dikarya</taxon>
        <taxon>Ascomycota</taxon>
        <taxon>Pezizomycotina</taxon>
        <taxon>Dothideomycetes</taxon>
        <taxon>Dothideomycetidae</taxon>
        <taxon>Mycosphaerellales</taxon>
        <taxon>Teratosphaeriaceae</taxon>
        <taxon>Hortaea</taxon>
    </lineage>
</organism>
<dbReference type="InterPro" id="IPR002777">
    <property type="entry name" value="PFD_beta-like"/>
</dbReference>
<dbReference type="GO" id="GO:0005737">
    <property type="term" value="C:cytoplasm"/>
    <property type="evidence" value="ECO:0007669"/>
    <property type="project" value="TreeGrafter"/>
</dbReference>
<evidence type="ECO:0000313" key="4">
    <source>
        <dbReference type="EMBL" id="OTA37225.1"/>
    </source>
</evidence>
<dbReference type="PANTHER" id="PTHR20903">
    <property type="entry name" value="PREFOLDIN SUBUNIT 1-RELATED"/>
    <property type="match status" value="1"/>
</dbReference>
<evidence type="ECO:0000313" key="5">
    <source>
        <dbReference type="Proteomes" id="UP000194280"/>
    </source>
</evidence>
<dbReference type="Gene3D" id="1.10.287.370">
    <property type="match status" value="1"/>
</dbReference>
<comment type="similarity">
    <text evidence="1">Belongs to the prefoldin subunit beta family.</text>
</comment>
<gene>
    <name evidence="4" type="ORF">BTJ68_02687</name>
</gene>
<dbReference type="OrthoDB" id="2015447at2759"/>
<keyword evidence="3" id="KW-0175">Coiled coil</keyword>
<dbReference type="InterPro" id="IPR009053">
    <property type="entry name" value="Prefoldin"/>
</dbReference>
<dbReference type="GO" id="GO:0051082">
    <property type="term" value="F:unfolded protein binding"/>
    <property type="evidence" value="ECO:0007669"/>
    <property type="project" value="InterPro"/>
</dbReference>
<evidence type="ECO:0000256" key="3">
    <source>
        <dbReference type="SAM" id="Coils"/>
    </source>
</evidence>
<protein>
    <recommendedName>
        <fullName evidence="6">Prefoldin subunit 1</fullName>
    </recommendedName>
</protein>
<dbReference type="GO" id="GO:0016272">
    <property type="term" value="C:prefoldin complex"/>
    <property type="evidence" value="ECO:0007669"/>
    <property type="project" value="InterPro"/>
</dbReference>
<dbReference type="VEuPathDB" id="FungiDB:BTJ68_02687"/>
<dbReference type="Pfam" id="PF01920">
    <property type="entry name" value="Prefoldin_2"/>
    <property type="match status" value="1"/>
</dbReference>
<dbReference type="GO" id="GO:0044183">
    <property type="term" value="F:protein folding chaperone"/>
    <property type="evidence" value="ECO:0007669"/>
    <property type="project" value="TreeGrafter"/>
</dbReference>
<accession>A0A1Z5TMK2</accession>
<reference evidence="4 5" key="1">
    <citation type="submission" date="2017-01" db="EMBL/GenBank/DDBJ databases">
        <title>The recent genome duplication of the halophilic yeast Hortaea werneckii: insights from long-read sequencing.</title>
        <authorList>
            <person name="Sinha S."/>
            <person name="Flibotte S."/>
            <person name="Neira M."/>
            <person name="Lenassi M."/>
            <person name="Gostincar C."/>
            <person name="Stajich J.E."/>
            <person name="Nislow C.E."/>
        </authorList>
    </citation>
    <scope>NUCLEOTIDE SEQUENCE [LARGE SCALE GENOMIC DNA]</scope>
    <source>
        <strain evidence="4 5">EXF-2000</strain>
    </source>
</reference>
<dbReference type="Proteomes" id="UP000194280">
    <property type="component" value="Unassembled WGS sequence"/>
</dbReference>
<evidence type="ECO:0000256" key="1">
    <source>
        <dbReference type="ARBA" id="ARBA00008045"/>
    </source>
</evidence>
<name>A0A1Z5TMK2_HORWE</name>
<dbReference type="PANTHER" id="PTHR20903:SF0">
    <property type="entry name" value="PREFOLDIN SUBUNIT 1"/>
    <property type="match status" value="1"/>
</dbReference>
<keyword evidence="5" id="KW-1185">Reference proteome</keyword>